<dbReference type="EMBL" id="JAWJWE010000040">
    <property type="protein sequence ID" value="KAK6619600.1"/>
    <property type="molecule type" value="Genomic_DNA"/>
</dbReference>
<accession>A0AAN8RZC3</accession>
<gene>
    <name evidence="2" type="ORF">RUM43_012357</name>
</gene>
<evidence type="ECO:0000256" key="1">
    <source>
        <dbReference type="SAM" id="MobiDB-lite"/>
    </source>
</evidence>
<feature type="region of interest" description="Disordered" evidence="1">
    <location>
        <begin position="139"/>
        <end position="185"/>
    </location>
</feature>
<name>A0AAN8RZC3_POLSC</name>
<evidence type="ECO:0000313" key="3">
    <source>
        <dbReference type="Proteomes" id="UP001372834"/>
    </source>
</evidence>
<protein>
    <submittedName>
        <fullName evidence="2">Uncharacterized protein</fullName>
    </submittedName>
</protein>
<feature type="compositionally biased region" description="Polar residues" evidence="1">
    <location>
        <begin position="171"/>
        <end position="185"/>
    </location>
</feature>
<dbReference type="Proteomes" id="UP001372834">
    <property type="component" value="Unassembled WGS sequence"/>
</dbReference>
<dbReference type="AlphaFoldDB" id="A0AAN8RZC3"/>
<sequence>FSGEARGAGAAGVLWKEVGEDENETLQGGLPPRRWTFQEEETCERVQMVSFGQRKPRERHEFARARKQRGVVKGNGETVKESRWTVGKGGRKRQRKKSDRPDVRRRNKGNKLADFKNIQRNVNFHPHPPPRYRCGLKLEEKEPRKRKHTATGMKVNMADRRAQGVERETPNETFGLQVNAKSLAK</sequence>
<proteinExistence type="predicted"/>
<feature type="compositionally biased region" description="Basic residues" evidence="1">
    <location>
        <begin position="89"/>
        <end position="98"/>
    </location>
</feature>
<feature type="region of interest" description="Disordered" evidence="1">
    <location>
        <begin position="52"/>
        <end position="113"/>
    </location>
</feature>
<feature type="compositionally biased region" description="Basic and acidic residues" evidence="1">
    <location>
        <begin position="157"/>
        <end position="170"/>
    </location>
</feature>
<reference evidence="2 3" key="1">
    <citation type="submission" date="2023-10" db="EMBL/GenBank/DDBJ databases">
        <title>Genomes of two closely related lineages of the louse Polyplax serrata with different host specificities.</title>
        <authorList>
            <person name="Martinu J."/>
            <person name="Tarabai H."/>
            <person name="Stefka J."/>
            <person name="Hypsa V."/>
        </authorList>
    </citation>
    <scope>NUCLEOTIDE SEQUENCE [LARGE SCALE GENOMIC DNA]</scope>
    <source>
        <strain evidence="2">HR10_N</strain>
    </source>
</reference>
<organism evidence="2 3">
    <name type="scientific">Polyplax serrata</name>
    <name type="common">Common mouse louse</name>
    <dbReference type="NCBI Taxonomy" id="468196"/>
    <lineage>
        <taxon>Eukaryota</taxon>
        <taxon>Metazoa</taxon>
        <taxon>Ecdysozoa</taxon>
        <taxon>Arthropoda</taxon>
        <taxon>Hexapoda</taxon>
        <taxon>Insecta</taxon>
        <taxon>Pterygota</taxon>
        <taxon>Neoptera</taxon>
        <taxon>Paraneoptera</taxon>
        <taxon>Psocodea</taxon>
        <taxon>Troctomorpha</taxon>
        <taxon>Phthiraptera</taxon>
        <taxon>Anoplura</taxon>
        <taxon>Polyplacidae</taxon>
        <taxon>Polyplax</taxon>
    </lineage>
</organism>
<comment type="caution">
    <text evidence="2">The sequence shown here is derived from an EMBL/GenBank/DDBJ whole genome shotgun (WGS) entry which is preliminary data.</text>
</comment>
<feature type="non-terminal residue" evidence="2">
    <location>
        <position position="1"/>
    </location>
</feature>
<evidence type="ECO:0000313" key="2">
    <source>
        <dbReference type="EMBL" id="KAK6619600.1"/>
    </source>
</evidence>